<dbReference type="AlphaFoldDB" id="A0A4R6QHA1"/>
<dbReference type="SUPFAM" id="SSF53756">
    <property type="entry name" value="UDP-Glycosyltransferase/glycogen phosphorylase"/>
    <property type="match status" value="1"/>
</dbReference>
<keyword evidence="1 3" id="KW-0808">Transferase</keyword>
<dbReference type="InterPro" id="IPR027627">
    <property type="entry name" value="Glycosyltransferase_put"/>
</dbReference>
<evidence type="ECO:0000256" key="1">
    <source>
        <dbReference type="ARBA" id="ARBA00022679"/>
    </source>
</evidence>
<name>A0A4R6QHA1_9BURK</name>
<dbReference type="Pfam" id="PF00534">
    <property type="entry name" value="Glycos_transf_1"/>
    <property type="match status" value="1"/>
</dbReference>
<sequence>MQAPSLVIVTPALAAANNGNWQTAKRWARFLSGDYRVRLAPCWPDAGQHDDAIMIALHARRSAASVAAWKARHPARPVVLVLTGTDLYRDIASDASAQASLALADRLVVLNELGLDGLPAALRPKGRVLLQSVPMRRARVKTRHHLRALMVGHLRDEKSPQTYFDAVRQLSGRSDIVFDHIGAALDPALGEAAVALQQACPHYRWLGGLPHQATRARIAAAHLLVHPSRIEGGAHVVIEAITSGTPVLASRIAGNLGLLGQDYAGLFDHDDARDLAALLAQCRDDAAMLPRLMAQCAQRAPLFHPDHERQTLLALLAGCSAHLGDPI</sequence>
<keyword evidence="4" id="KW-1185">Reference proteome</keyword>
<comment type="caution">
    <text evidence="3">The sequence shown here is derived from an EMBL/GenBank/DDBJ whole genome shotgun (WGS) entry which is preliminary data.</text>
</comment>
<evidence type="ECO:0000259" key="2">
    <source>
        <dbReference type="Pfam" id="PF00534"/>
    </source>
</evidence>
<dbReference type="EMBL" id="SNXS01000013">
    <property type="protein sequence ID" value="TDP61376.1"/>
    <property type="molecule type" value="Genomic_DNA"/>
</dbReference>
<organism evidence="3 4">
    <name type="scientific">Roseateles toxinivorans</name>
    <dbReference type="NCBI Taxonomy" id="270368"/>
    <lineage>
        <taxon>Bacteria</taxon>
        <taxon>Pseudomonadati</taxon>
        <taxon>Pseudomonadota</taxon>
        <taxon>Betaproteobacteria</taxon>
        <taxon>Burkholderiales</taxon>
        <taxon>Sphaerotilaceae</taxon>
        <taxon>Roseateles</taxon>
    </lineage>
</organism>
<feature type="domain" description="Glycosyl transferase family 1" evidence="2">
    <location>
        <begin position="148"/>
        <end position="286"/>
    </location>
</feature>
<dbReference type="Proteomes" id="UP000295361">
    <property type="component" value="Unassembled WGS sequence"/>
</dbReference>
<dbReference type="OrthoDB" id="8563324at2"/>
<evidence type="ECO:0000313" key="3">
    <source>
        <dbReference type="EMBL" id="TDP61376.1"/>
    </source>
</evidence>
<proteinExistence type="predicted"/>
<dbReference type="PANTHER" id="PTHR46401:SF2">
    <property type="entry name" value="GLYCOSYLTRANSFERASE WBBK-RELATED"/>
    <property type="match status" value="1"/>
</dbReference>
<dbReference type="PANTHER" id="PTHR46401">
    <property type="entry name" value="GLYCOSYLTRANSFERASE WBBK-RELATED"/>
    <property type="match status" value="1"/>
</dbReference>
<reference evidence="3 4" key="1">
    <citation type="submission" date="2019-03" db="EMBL/GenBank/DDBJ databases">
        <title>Genomic Encyclopedia of Type Strains, Phase IV (KMG-IV): sequencing the most valuable type-strain genomes for metagenomic binning, comparative biology and taxonomic classification.</title>
        <authorList>
            <person name="Goeker M."/>
        </authorList>
    </citation>
    <scope>NUCLEOTIDE SEQUENCE [LARGE SCALE GENOMIC DNA]</scope>
    <source>
        <strain evidence="3 4">DSM 16998</strain>
    </source>
</reference>
<evidence type="ECO:0000313" key="4">
    <source>
        <dbReference type="Proteomes" id="UP000295361"/>
    </source>
</evidence>
<dbReference type="RefSeq" id="WP_133703690.1">
    <property type="nucleotide sequence ID" value="NZ_SNXS01000013.1"/>
</dbReference>
<protein>
    <submittedName>
        <fullName evidence="3">Putative glycosyltransferase (TIGR04348 family)</fullName>
    </submittedName>
</protein>
<accession>A0A4R6QHA1</accession>
<gene>
    <name evidence="3" type="ORF">DES47_11359</name>
</gene>
<dbReference type="Gene3D" id="3.40.50.2000">
    <property type="entry name" value="Glycogen Phosphorylase B"/>
    <property type="match status" value="1"/>
</dbReference>
<dbReference type="InterPro" id="IPR001296">
    <property type="entry name" value="Glyco_trans_1"/>
</dbReference>
<dbReference type="NCBIfam" id="TIGR04348">
    <property type="entry name" value="selenoneine biosynthesis selenosugar synthase SenB"/>
    <property type="match status" value="1"/>
</dbReference>
<dbReference type="InParanoid" id="A0A4R6QHA1"/>
<dbReference type="GO" id="GO:0016757">
    <property type="term" value="F:glycosyltransferase activity"/>
    <property type="evidence" value="ECO:0007669"/>
    <property type="project" value="InterPro"/>
</dbReference>